<dbReference type="PANTHER" id="PTHR10159:SF519">
    <property type="entry name" value="DUAL SPECIFICITY PROTEIN PHOSPHATASE MPK3"/>
    <property type="match status" value="1"/>
</dbReference>
<dbReference type="InterPro" id="IPR016130">
    <property type="entry name" value="Tyr_Pase_AS"/>
</dbReference>
<dbReference type="GeneID" id="7829425"/>
<evidence type="ECO:0000313" key="9">
    <source>
        <dbReference type="Proteomes" id="UP000009168"/>
    </source>
</evidence>
<evidence type="ECO:0000256" key="1">
    <source>
        <dbReference type="ARBA" id="ARBA00008601"/>
    </source>
</evidence>
<evidence type="ECO:0000256" key="5">
    <source>
        <dbReference type="SAM" id="MobiDB-lite"/>
    </source>
</evidence>
<proteinExistence type="inferred from homology"/>
<accession>I7MDY4</accession>
<evidence type="ECO:0000256" key="2">
    <source>
        <dbReference type="ARBA" id="ARBA00013064"/>
    </source>
</evidence>
<dbReference type="STRING" id="312017.I7MDY4"/>
<dbReference type="PANTHER" id="PTHR10159">
    <property type="entry name" value="DUAL SPECIFICITY PROTEIN PHOSPHATASE"/>
    <property type="match status" value="1"/>
</dbReference>
<evidence type="ECO:0000259" key="6">
    <source>
        <dbReference type="PROSITE" id="PS50054"/>
    </source>
</evidence>
<gene>
    <name evidence="8" type="ORF">TTHERM_00295630</name>
</gene>
<comment type="similarity">
    <text evidence="1">Belongs to the protein-tyrosine phosphatase family. Non-receptor class dual specificity subfamily.</text>
</comment>
<dbReference type="CDD" id="cd14498">
    <property type="entry name" value="DSP"/>
    <property type="match status" value="1"/>
</dbReference>
<name>I7MDY4_TETTS</name>
<dbReference type="GO" id="GO:0043409">
    <property type="term" value="P:negative regulation of MAPK cascade"/>
    <property type="evidence" value="ECO:0007669"/>
    <property type="project" value="TreeGrafter"/>
</dbReference>
<evidence type="ECO:0000256" key="4">
    <source>
        <dbReference type="ARBA" id="ARBA00022912"/>
    </source>
</evidence>
<dbReference type="KEGG" id="tet:TTHERM_00295630"/>
<dbReference type="RefSeq" id="XP_001013195.2">
    <property type="nucleotide sequence ID" value="XM_001013195.2"/>
</dbReference>
<dbReference type="InterPro" id="IPR000387">
    <property type="entry name" value="Tyr_Pase_dom"/>
</dbReference>
<reference evidence="9" key="1">
    <citation type="journal article" date="2006" name="PLoS Biol.">
        <title>Macronuclear genome sequence of the ciliate Tetrahymena thermophila, a model eukaryote.</title>
        <authorList>
            <person name="Eisen J.A."/>
            <person name="Coyne R.S."/>
            <person name="Wu M."/>
            <person name="Wu D."/>
            <person name="Thiagarajan M."/>
            <person name="Wortman J.R."/>
            <person name="Badger J.H."/>
            <person name="Ren Q."/>
            <person name="Amedeo P."/>
            <person name="Jones K.M."/>
            <person name="Tallon L.J."/>
            <person name="Delcher A.L."/>
            <person name="Salzberg S.L."/>
            <person name="Silva J.C."/>
            <person name="Haas B.J."/>
            <person name="Majoros W.H."/>
            <person name="Farzad M."/>
            <person name="Carlton J.M."/>
            <person name="Smith R.K. Jr."/>
            <person name="Garg J."/>
            <person name="Pearlman R.E."/>
            <person name="Karrer K.M."/>
            <person name="Sun L."/>
            <person name="Manning G."/>
            <person name="Elde N.C."/>
            <person name="Turkewitz A.P."/>
            <person name="Asai D.J."/>
            <person name="Wilkes D.E."/>
            <person name="Wang Y."/>
            <person name="Cai H."/>
            <person name="Collins K."/>
            <person name="Stewart B.A."/>
            <person name="Lee S.R."/>
            <person name="Wilamowska K."/>
            <person name="Weinberg Z."/>
            <person name="Ruzzo W.L."/>
            <person name="Wloga D."/>
            <person name="Gaertig J."/>
            <person name="Frankel J."/>
            <person name="Tsao C.-C."/>
            <person name="Gorovsky M.A."/>
            <person name="Keeling P.J."/>
            <person name="Waller R.F."/>
            <person name="Patron N.J."/>
            <person name="Cherry J.M."/>
            <person name="Stover N.A."/>
            <person name="Krieger C.J."/>
            <person name="del Toro C."/>
            <person name="Ryder H.F."/>
            <person name="Williamson S.C."/>
            <person name="Barbeau R.A."/>
            <person name="Hamilton E.P."/>
            <person name="Orias E."/>
        </authorList>
    </citation>
    <scope>NUCLEOTIDE SEQUENCE [LARGE SCALE GENOMIC DNA]</scope>
    <source>
        <strain evidence="9">SB210</strain>
    </source>
</reference>
<organism evidence="8 9">
    <name type="scientific">Tetrahymena thermophila (strain SB210)</name>
    <dbReference type="NCBI Taxonomy" id="312017"/>
    <lineage>
        <taxon>Eukaryota</taxon>
        <taxon>Sar</taxon>
        <taxon>Alveolata</taxon>
        <taxon>Ciliophora</taxon>
        <taxon>Intramacronucleata</taxon>
        <taxon>Oligohymenophorea</taxon>
        <taxon>Hymenostomatida</taxon>
        <taxon>Tetrahymenina</taxon>
        <taxon>Tetrahymenidae</taxon>
        <taxon>Tetrahymena</taxon>
    </lineage>
</organism>
<feature type="region of interest" description="Disordered" evidence="5">
    <location>
        <begin position="196"/>
        <end position="217"/>
    </location>
</feature>
<dbReference type="eggNOG" id="KOG1716">
    <property type="taxonomic scope" value="Eukaryota"/>
</dbReference>
<dbReference type="InterPro" id="IPR029021">
    <property type="entry name" value="Prot-tyrosine_phosphatase-like"/>
</dbReference>
<dbReference type="PROSITE" id="PS50054">
    <property type="entry name" value="TYR_PHOSPHATASE_DUAL"/>
    <property type="match status" value="1"/>
</dbReference>
<dbReference type="EMBL" id="GG662740">
    <property type="protein sequence ID" value="EAR92950.2"/>
    <property type="molecule type" value="Genomic_DNA"/>
</dbReference>
<dbReference type="EC" id="3.1.3.48" evidence="2"/>
<dbReference type="GO" id="GO:0017017">
    <property type="term" value="F:MAP kinase tyrosine/serine/threonine phosphatase activity"/>
    <property type="evidence" value="ECO:0007669"/>
    <property type="project" value="TreeGrafter"/>
</dbReference>
<dbReference type="SMART" id="SM00195">
    <property type="entry name" value="DSPc"/>
    <property type="match status" value="1"/>
</dbReference>
<keyword evidence="3" id="KW-0378">Hydrolase</keyword>
<feature type="domain" description="Tyrosine specific protein phosphatases" evidence="7">
    <location>
        <begin position="72"/>
        <end position="128"/>
    </location>
</feature>
<keyword evidence="9" id="KW-1185">Reference proteome</keyword>
<dbReference type="PROSITE" id="PS50056">
    <property type="entry name" value="TYR_PHOSPHATASE_2"/>
    <property type="match status" value="1"/>
</dbReference>
<dbReference type="Pfam" id="PF00782">
    <property type="entry name" value="DSPc"/>
    <property type="match status" value="1"/>
</dbReference>
<dbReference type="GO" id="GO:0008330">
    <property type="term" value="F:protein tyrosine/threonine phosphatase activity"/>
    <property type="evidence" value="ECO:0007669"/>
    <property type="project" value="TreeGrafter"/>
</dbReference>
<evidence type="ECO:0000259" key="7">
    <source>
        <dbReference type="PROSITE" id="PS50056"/>
    </source>
</evidence>
<dbReference type="Gene3D" id="3.90.190.10">
    <property type="entry name" value="Protein tyrosine phosphatase superfamily"/>
    <property type="match status" value="1"/>
</dbReference>
<feature type="domain" description="Tyrosine-protein phosphatase" evidence="6">
    <location>
        <begin position="8"/>
        <end position="150"/>
    </location>
</feature>
<keyword evidence="4" id="KW-0904">Protein phosphatase</keyword>
<dbReference type="PROSITE" id="PS00383">
    <property type="entry name" value="TYR_PHOSPHATASE_1"/>
    <property type="match status" value="1"/>
</dbReference>
<dbReference type="InterPro" id="IPR000340">
    <property type="entry name" value="Dual-sp_phosphatase_cat-dom"/>
</dbReference>
<dbReference type="InParanoid" id="I7MDY4"/>
<dbReference type="GO" id="GO:0005737">
    <property type="term" value="C:cytoplasm"/>
    <property type="evidence" value="ECO:0007669"/>
    <property type="project" value="TreeGrafter"/>
</dbReference>
<dbReference type="OrthoDB" id="253091at2759"/>
<dbReference type="GO" id="GO:0033550">
    <property type="term" value="F:MAP kinase tyrosine phosphatase activity"/>
    <property type="evidence" value="ECO:0007669"/>
    <property type="project" value="TreeGrafter"/>
</dbReference>
<protein>
    <recommendedName>
        <fullName evidence="2">protein-tyrosine-phosphatase</fullName>
        <ecNumber evidence="2">3.1.3.48</ecNumber>
    </recommendedName>
</protein>
<sequence length="385" mass="44330">MHLILEEDMNEKKGALWLGDYTAALDKDMLKSKGINTVLTTAQGLTIYYPQSSKIIHRQWFMLDHPSFNISRYFQDVIIEIEEGLRRGGVLVHCAAGVSRSASCVIAYIMQKKQMTYPTAFNFVKKKRRVISPNPGFLKQLQQFDKQLSSNSSKRRISMSRINTNTGQTSAVGFSYVDPSFSDEAYNNYQTSFNMNNTVGKNTNPVKQSDVNKRDENNKTTAIKEEEKRLHNLTKQIADIPINKPLNPRNSIQKSVDDKYLKNSMEILKSKSHKYLIKKTEAKGTIRLNRNNSLEASQFINVSNKLEQTEQKYNPQSTKSNSPQSIFDMLYIQQQLKKKFQARPQKTMTVLAQVQPQKQQMFISQAQKNLRKTFSYLNNQKENLI</sequence>
<feature type="compositionally biased region" description="Polar residues" evidence="5">
    <location>
        <begin position="196"/>
        <end position="209"/>
    </location>
</feature>
<dbReference type="SUPFAM" id="SSF52799">
    <property type="entry name" value="(Phosphotyrosine protein) phosphatases II"/>
    <property type="match status" value="1"/>
</dbReference>
<dbReference type="Proteomes" id="UP000009168">
    <property type="component" value="Unassembled WGS sequence"/>
</dbReference>
<evidence type="ECO:0000313" key="8">
    <source>
        <dbReference type="EMBL" id="EAR92950.2"/>
    </source>
</evidence>
<dbReference type="AlphaFoldDB" id="I7MDY4"/>
<dbReference type="InterPro" id="IPR020422">
    <property type="entry name" value="TYR_PHOSPHATASE_DUAL_dom"/>
</dbReference>
<evidence type="ECO:0000256" key="3">
    <source>
        <dbReference type="ARBA" id="ARBA00022801"/>
    </source>
</evidence>